<sequence length="62" mass="7396">MKNIPVKVTYLFIISIIYKKKKSYLALFHIVQMAIFKPQNHHLNTLYALAHYLEFPEGYLLQ</sequence>
<accession>A0A365PH53</accession>
<comment type="caution">
    <text evidence="1">The sequence shown here is derived from an EMBL/GenBank/DDBJ whole genome shotgun (WGS) entry which is preliminary data.</text>
</comment>
<organism evidence="1 2">
    <name type="scientific">Acinetobacter junii</name>
    <dbReference type="NCBI Taxonomy" id="40215"/>
    <lineage>
        <taxon>Bacteria</taxon>
        <taxon>Pseudomonadati</taxon>
        <taxon>Pseudomonadota</taxon>
        <taxon>Gammaproteobacteria</taxon>
        <taxon>Moraxellales</taxon>
        <taxon>Moraxellaceae</taxon>
        <taxon>Acinetobacter</taxon>
    </lineage>
</organism>
<reference evidence="1 2" key="1">
    <citation type="submission" date="2018-04" db="EMBL/GenBank/DDBJ databases">
        <title>Acinetobacter junii Genome sequencing and assembly.</title>
        <authorList>
            <person name="Su J."/>
            <person name="Rensing C."/>
            <person name="Mazhar H.S."/>
        </authorList>
    </citation>
    <scope>NUCLEOTIDE SEQUENCE [LARGE SCALE GENOMIC DNA]</scope>
    <source>
        <strain evidence="1 2">SC22</strain>
    </source>
</reference>
<name>A0A365PH53_ACIJU</name>
<dbReference type="EMBL" id="QEWH01000069">
    <property type="protein sequence ID" value="RBA45421.1"/>
    <property type="molecule type" value="Genomic_DNA"/>
</dbReference>
<evidence type="ECO:0000313" key="1">
    <source>
        <dbReference type="EMBL" id="RBA45421.1"/>
    </source>
</evidence>
<gene>
    <name evidence="1" type="ORF">DC346_11915</name>
</gene>
<dbReference type="Proteomes" id="UP000253688">
    <property type="component" value="Unassembled WGS sequence"/>
</dbReference>
<proteinExistence type="predicted"/>
<evidence type="ECO:0000313" key="2">
    <source>
        <dbReference type="Proteomes" id="UP000253688"/>
    </source>
</evidence>
<protein>
    <submittedName>
        <fullName evidence="1">Uncharacterized protein</fullName>
    </submittedName>
</protein>
<dbReference type="AlphaFoldDB" id="A0A365PH53"/>